<dbReference type="InterPro" id="IPR030378">
    <property type="entry name" value="G_CP_dom"/>
</dbReference>
<dbReference type="InterPro" id="IPR050755">
    <property type="entry name" value="TRAFAC_YlqF/YawG_RiboMat"/>
</dbReference>
<dbReference type="GO" id="GO:0005525">
    <property type="term" value="F:GTP binding"/>
    <property type="evidence" value="ECO:0007669"/>
    <property type="project" value="UniProtKB-KW"/>
</dbReference>
<evidence type="ECO:0000313" key="8">
    <source>
        <dbReference type="Proteomes" id="UP000030693"/>
    </source>
</evidence>
<dbReference type="CDD" id="cd04178">
    <property type="entry name" value="Nucleostemin_like"/>
    <property type="match status" value="1"/>
</dbReference>
<gene>
    <name evidence="7" type="ORF">H696_02044</name>
</gene>
<dbReference type="InterPro" id="IPR006073">
    <property type="entry name" value="GTP-bd"/>
</dbReference>
<evidence type="ECO:0000256" key="5">
    <source>
        <dbReference type="SAM" id="MobiDB-lite"/>
    </source>
</evidence>
<protein>
    <recommendedName>
        <fullName evidence="6">CP-type G domain-containing protein</fullName>
    </recommendedName>
</protein>
<dbReference type="Pfam" id="PF08701">
    <property type="entry name" value="GN3L_Grn1"/>
    <property type="match status" value="1"/>
</dbReference>
<comment type="subcellular location">
    <subcellularLocation>
        <location evidence="1">Nucleus</location>
    </subcellularLocation>
</comment>
<evidence type="ECO:0000256" key="1">
    <source>
        <dbReference type="ARBA" id="ARBA00004123"/>
    </source>
</evidence>
<proteinExistence type="predicted"/>
<dbReference type="PRINTS" id="PR00326">
    <property type="entry name" value="GTP1OBG"/>
</dbReference>
<evidence type="ECO:0000256" key="2">
    <source>
        <dbReference type="ARBA" id="ARBA00022741"/>
    </source>
</evidence>
<dbReference type="SUPFAM" id="SSF52540">
    <property type="entry name" value="P-loop containing nucleoside triphosphate hydrolases"/>
    <property type="match status" value="1"/>
</dbReference>
<dbReference type="InterPro" id="IPR027417">
    <property type="entry name" value="P-loop_NTPase"/>
</dbReference>
<dbReference type="OrthoDB" id="10266128at2759"/>
<dbReference type="PROSITE" id="PS51721">
    <property type="entry name" value="G_CP"/>
    <property type="match status" value="1"/>
</dbReference>
<evidence type="ECO:0000313" key="7">
    <source>
        <dbReference type="EMBL" id="KCV71097.1"/>
    </source>
</evidence>
<evidence type="ECO:0000256" key="3">
    <source>
        <dbReference type="ARBA" id="ARBA00023134"/>
    </source>
</evidence>
<dbReference type="OMA" id="AGPNKHH"/>
<keyword evidence="3" id="KW-0342">GTP-binding</keyword>
<feature type="domain" description="CP-type G" evidence="6">
    <location>
        <begin position="151"/>
        <end position="345"/>
    </location>
</feature>
<dbReference type="AlphaFoldDB" id="A0A058ZCD5"/>
<keyword evidence="2" id="KW-0547">Nucleotide-binding</keyword>
<evidence type="ECO:0000256" key="4">
    <source>
        <dbReference type="ARBA" id="ARBA00023242"/>
    </source>
</evidence>
<organism evidence="7">
    <name type="scientific">Fonticula alba</name>
    <name type="common">Slime mold</name>
    <dbReference type="NCBI Taxonomy" id="691883"/>
    <lineage>
        <taxon>Eukaryota</taxon>
        <taxon>Rotosphaerida</taxon>
        <taxon>Fonticulaceae</taxon>
        <taxon>Fonticula</taxon>
    </lineage>
</organism>
<dbReference type="Gene3D" id="3.40.50.300">
    <property type="entry name" value="P-loop containing nucleotide triphosphate hydrolases"/>
    <property type="match status" value="1"/>
</dbReference>
<dbReference type="STRING" id="691883.A0A058ZCD5"/>
<sequence>MVPKKHGSNRMSAYLKYKIARNVRDHNRKAKKAARANPNTHRLKKDPGIPSLWPFKDRLVQQVLEAKEQARIDREAKREAYRAKQIQASQLKREEALLEEEARTVEDLQQRAERRAAQSEREQRRKSTDAQRSMQGEAGLQVNDNSRRAYYREFRKVVEAADVILQVLDARDPLGCRSPQIEEMILKAGGGDKKIILVLNKVDLVPRKNVEAWIKYLSHEFPTIAFKASTQQQRTNIGHGSSGALNAAASSGGSDDSAAITTSECLGADSLIRLLKNYSRSHDIKTSLRVGVVGFPNVGKSSLINSLRRSRVCGVGAVAGFTKTAQEVILDKNIRLLDCPGILFTGDDATVDPSIVLRNCVRVEAIADPVGAVGYLLTRLPKKQVMLLYRVGDFDSTIRFLGGPLRTGTRLVRCGVYIWAWC</sequence>
<feature type="region of interest" description="Disordered" evidence="5">
    <location>
        <begin position="107"/>
        <end position="141"/>
    </location>
</feature>
<dbReference type="Proteomes" id="UP000030693">
    <property type="component" value="Unassembled WGS sequence"/>
</dbReference>
<keyword evidence="4" id="KW-0539">Nucleus</keyword>
<evidence type="ECO:0000259" key="6">
    <source>
        <dbReference type="PROSITE" id="PS51721"/>
    </source>
</evidence>
<dbReference type="EMBL" id="KB932203">
    <property type="protein sequence ID" value="KCV71097.1"/>
    <property type="molecule type" value="Genomic_DNA"/>
</dbReference>
<feature type="compositionally biased region" description="Basic and acidic residues" evidence="5">
    <location>
        <begin position="107"/>
        <end position="129"/>
    </location>
</feature>
<name>A0A058ZCD5_FONAL</name>
<dbReference type="PANTHER" id="PTHR11089:SF30">
    <property type="entry name" value="GUANINE NUCLEOTIDE-BINDING PROTEIN-LIKE 3 HOMOLOG"/>
    <property type="match status" value="1"/>
</dbReference>
<keyword evidence="8" id="KW-1185">Reference proteome</keyword>
<reference evidence="7" key="1">
    <citation type="submission" date="2013-04" db="EMBL/GenBank/DDBJ databases">
        <title>The Genome Sequence of Fonticula alba ATCC 38817.</title>
        <authorList>
            <consortium name="The Broad Institute Genomics Platform"/>
            <person name="Russ C."/>
            <person name="Cuomo C."/>
            <person name="Burger G."/>
            <person name="Gray M.W."/>
            <person name="Holland P.W.H."/>
            <person name="King N."/>
            <person name="Lang F.B.F."/>
            <person name="Roger A.J."/>
            <person name="Ruiz-Trillo I."/>
            <person name="Brown M."/>
            <person name="Walker B."/>
            <person name="Young S."/>
            <person name="Zeng Q."/>
            <person name="Gargeya S."/>
            <person name="Fitzgerald M."/>
            <person name="Haas B."/>
            <person name="Abouelleil A."/>
            <person name="Allen A.W."/>
            <person name="Alvarado L."/>
            <person name="Arachchi H.M."/>
            <person name="Berlin A.M."/>
            <person name="Chapman S.B."/>
            <person name="Gainer-Dewar J."/>
            <person name="Goldberg J."/>
            <person name="Griggs A."/>
            <person name="Gujja S."/>
            <person name="Hansen M."/>
            <person name="Howarth C."/>
            <person name="Imamovic A."/>
            <person name="Ireland A."/>
            <person name="Larimer J."/>
            <person name="McCowan C."/>
            <person name="Murphy C."/>
            <person name="Pearson M."/>
            <person name="Poon T.W."/>
            <person name="Priest M."/>
            <person name="Roberts A."/>
            <person name="Saif S."/>
            <person name="Shea T."/>
            <person name="Sisk P."/>
            <person name="Sykes S."/>
            <person name="Wortman J."/>
            <person name="Nusbaum C."/>
            <person name="Birren B."/>
        </authorList>
    </citation>
    <scope>NUCLEOTIDE SEQUENCE [LARGE SCALE GENOMIC DNA]</scope>
    <source>
        <strain evidence="7">ATCC 38817</strain>
    </source>
</reference>
<feature type="region of interest" description="Disordered" evidence="5">
    <location>
        <begin position="24"/>
        <end position="51"/>
    </location>
</feature>
<dbReference type="GeneID" id="20526769"/>
<dbReference type="eggNOG" id="KOG2484">
    <property type="taxonomic scope" value="Eukaryota"/>
</dbReference>
<dbReference type="InterPro" id="IPR014813">
    <property type="entry name" value="Gnl3_N_dom"/>
</dbReference>
<accession>A0A058ZCD5</accession>
<dbReference type="RefSeq" id="XP_009494220.1">
    <property type="nucleotide sequence ID" value="XM_009495945.1"/>
</dbReference>
<feature type="compositionally biased region" description="Basic residues" evidence="5">
    <location>
        <begin position="24"/>
        <end position="34"/>
    </location>
</feature>
<dbReference type="FunFam" id="3.40.50.300:FF:000493">
    <property type="entry name" value="Guanine nucleotide-binding protein-like 3-like protein"/>
    <property type="match status" value="1"/>
</dbReference>
<dbReference type="Pfam" id="PF01926">
    <property type="entry name" value="MMR_HSR1"/>
    <property type="match status" value="1"/>
</dbReference>
<dbReference type="PANTHER" id="PTHR11089">
    <property type="entry name" value="GTP-BINDING PROTEIN-RELATED"/>
    <property type="match status" value="1"/>
</dbReference>
<dbReference type="GO" id="GO:0005730">
    <property type="term" value="C:nucleolus"/>
    <property type="evidence" value="ECO:0007669"/>
    <property type="project" value="UniProtKB-ARBA"/>
</dbReference>